<dbReference type="Proteomes" id="UP000219564">
    <property type="component" value="Unassembled WGS sequence"/>
</dbReference>
<proteinExistence type="predicted"/>
<evidence type="ECO:0000313" key="2">
    <source>
        <dbReference type="Proteomes" id="UP000219564"/>
    </source>
</evidence>
<organism evidence="1 2">
    <name type="scientific">Pseudomonas lundensis</name>
    <dbReference type="NCBI Taxonomy" id="86185"/>
    <lineage>
        <taxon>Bacteria</taxon>
        <taxon>Pseudomonadati</taxon>
        <taxon>Pseudomonadota</taxon>
        <taxon>Gammaproteobacteria</taxon>
        <taxon>Pseudomonadales</taxon>
        <taxon>Pseudomonadaceae</taxon>
        <taxon>Pseudomonas</taxon>
    </lineage>
</organism>
<gene>
    <name evidence="1" type="ORF">PLUA15_160084</name>
</gene>
<accession>A0AAX2H356</accession>
<name>A0AAX2H356_9PSED</name>
<evidence type="ECO:0000313" key="1">
    <source>
        <dbReference type="EMBL" id="SOB49914.1"/>
    </source>
</evidence>
<protein>
    <submittedName>
        <fullName evidence="1">Uncharacterized protein</fullName>
    </submittedName>
</protein>
<dbReference type="AlphaFoldDB" id="A0AAX2H356"/>
<reference evidence="1 2" key="1">
    <citation type="submission" date="2017-08" db="EMBL/GenBank/DDBJ databases">
        <authorList>
            <person name="Chaillou S."/>
        </authorList>
    </citation>
    <scope>NUCLEOTIDE SEQUENCE [LARGE SCALE GENOMIC DNA]</scope>
    <source>
        <strain evidence="1 2">MFPA15A1205</strain>
    </source>
</reference>
<sequence>MTSQAILFDATDVMEFEVFQELPNGVEDHDDPHCQNHLTSPARAKTGCAGNRYQLRSGRLCRQPTDGAVRGDSIGGE</sequence>
<dbReference type="EMBL" id="OBKZ01000008">
    <property type="protein sequence ID" value="SOB49914.1"/>
    <property type="molecule type" value="Genomic_DNA"/>
</dbReference>
<comment type="caution">
    <text evidence="1">The sequence shown here is derived from an EMBL/GenBank/DDBJ whole genome shotgun (WGS) entry which is preliminary data.</text>
</comment>